<dbReference type="Proteomes" id="UP001597118">
    <property type="component" value="Unassembled WGS sequence"/>
</dbReference>
<dbReference type="EMBL" id="JBHUDG010000003">
    <property type="protein sequence ID" value="MFD1628815.1"/>
    <property type="molecule type" value="Genomic_DNA"/>
</dbReference>
<keyword evidence="1 2" id="KW-0732">Signal</keyword>
<dbReference type="InterPro" id="IPR027385">
    <property type="entry name" value="Beta-barrel_OMP"/>
</dbReference>
<accession>A0ABW4I810</accession>
<reference evidence="5" key="1">
    <citation type="journal article" date="2019" name="Int. J. Syst. Evol. Microbiol.">
        <title>The Global Catalogue of Microorganisms (GCM) 10K type strain sequencing project: providing services to taxonomists for standard genome sequencing and annotation.</title>
        <authorList>
            <consortium name="The Broad Institute Genomics Platform"/>
            <consortium name="The Broad Institute Genome Sequencing Center for Infectious Disease"/>
            <person name="Wu L."/>
            <person name="Ma J."/>
        </authorList>
    </citation>
    <scope>NUCLEOTIDE SEQUENCE [LARGE SCALE GENOMIC DNA]</scope>
    <source>
        <strain evidence="5">CCUG 53762</strain>
    </source>
</reference>
<protein>
    <submittedName>
        <fullName evidence="4">Outer membrane beta-barrel protein</fullName>
    </submittedName>
</protein>
<feature type="signal peptide" evidence="2">
    <location>
        <begin position="1"/>
        <end position="19"/>
    </location>
</feature>
<evidence type="ECO:0000313" key="4">
    <source>
        <dbReference type="EMBL" id="MFD1628815.1"/>
    </source>
</evidence>
<dbReference type="RefSeq" id="WP_379661200.1">
    <property type="nucleotide sequence ID" value="NZ_JBHUDG010000003.1"/>
</dbReference>
<feature type="chain" id="PRO_5046165434" evidence="2">
    <location>
        <begin position="20"/>
        <end position="224"/>
    </location>
</feature>
<dbReference type="Gene3D" id="2.40.160.20">
    <property type="match status" value="1"/>
</dbReference>
<gene>
    <name evidence="4" type="ORF">ACFSAH_02945</name>
</gene>
<proteinExistence type="predicted"/>
<evidence type="ECO:0000313" key="5">
    <source>
        <dbReference type="Proteomes" id="UP001597118"/>
    </source>
</evidence>
<evidence type="ECO:0000256" key="1">
    <source>
        <dbReference type="ARBA" id="ARBA00022729"/>
    </source>
</evidence>
<dbReference type="Pfam" id="PF13505">
    <property type="entry name" value="OMP_b-brl"/>
    <property type="match status" value="1"/>
</dbReference>
<evidence type="ECO:0000259" key="3">
    <source>
        <dbReference type="Pfam" id="PF13505"/>
    </source>
</evidence>
<keyword evidence="5" id="KW-1185">Reference proteome</keyword>
<feature type="domain" description="Outer membrane protein beta-barrel" evidence="3">
    <location>
        <begin position="7"/>
        <end position="198"/>
    </location>
</feature>
<evidence type="ECO:0000256" key="2">
    <source>
        <dbReference type="SAM" id="SignalP"/>
    </source>
</evidence>
<sequence length="224" mass="24390">MKKMFLALALCASIATVQAQDFKPKAGDVTTEFGLNGGINNTNFNFKDGALLRFRYFAKENLAYRVGFGAEIDQETNNVYGPNDEKGTFKRSNNSLNINLGVEKHFAGTERLSPYVGADILFGTGKEVIKTKDVTLGGAYQANEKFERKGPGFIDLGLRGVIGADYYIAKRLFLGAEAGLGFTWTKEGKEKVNNNGVSTDIKSAGSSFELNPRVIGAIRIGFVF</sequence>
<name>A0ABW4I810_9SPHI</name>
<organism evidence="4 5">
    <name type="scientific">Pseudopedobacter beijingensis</name>
    <dbReference type="NCBI Taxonomy" id="1207056"/>
    <lineage>
        <taxon>Bacteria</taxon>
        <taxon>Pseudomonadati</taxon>
        <taxon>Bacteroidota</taxon>
        <taxon>Sphingobacteriia</taxon>
        <taxon>Sphingobacteriales</taxon>
        <taxon>Sphingobacteriaceae</taxon>
        <taxon>Pseudopedobacter</taxon>
    </lineage>
</organism>
<comment type="caution">
    <text evidence="4">The sequence shown here is derived from an EMBL/GenBank/DDBJ whole genome shotgun (WGS) entry which is preliminary data.</text>
</comment>